<reference evidence="2 4" key="1">
    <citation type="journal article" date="2012" name="Nature">
        <title>Algal genomes reveal evolutionary mosaicism and the fate of nucleomorphs.</title>
        <authorList>
            <consortium name="DOE Joint Genome Institute"/>
            <person name="Curtis B.A."/>
            <person name="Tanifuji G."/>
            <person name="Burki F."/>
            <person name="Gruber A."/>
            <person name="Irimia M."/>
            <person name="Maruyama S."/>
            <person name="Arias M.C."/>
            <person name="Ball S.G."/>
            <person name="Gile G.H."/>
            <person name="Hirakawa Y."/>
            <person name="Hopkins J.F."/>
            <person name="Kuo A."/>
            <person name="Rensing S.A."/>
            <person name="Schmutz J."/>
            <person name="Symeonidi A."/>
            <person name="Elias M."/>
            <person name="Eveleigh R.J."/>
            <person name="Herman E.K."/>
            <person name="Klute M.J."/>
            <person name="Nakayama T."/>
            <person name="Obornik M."/>
            <person name="Reyes-Prieto A."/>
            <person name="Armbrust E.V."/>
            <person name="Aves S.J."/>
            <person name="Beiko R.G."/>
            <person name="Coutinho P."/>
            <person name="Dacks J.B."/>
            <person name="Durnford D.G."/>
            <person name="Fast N.M."/>
            <person name="Green B.R."/>
            <person name="Grisdale C.J."/>
            <person name="Hempel F."/>
            <person name="Henrissat B."/>
            <person name="Hoppner M.P."/>
            <person name="Ishida K."/>
            <person name="Kim E."/>
            <person name="Koreny L."/>
            <person name="Kroth P.G."/>
            <person name="Liu Y."/>
            <person name="Malik S.B."/>
            <person name="Maier U.G."/>
            <person name="McRose D."/>
            <person name="Mock T."/>
            <person name="Neilson J.A."/>
            <person name="Onodera N.T."/>
            <person name="Poole A.M."/>
            <person name="Pritham E.J."/>
            <person name="Richards T.A."/>
            <person name="Rocap G."/>
            <person name="Roy S.W."/>
            <person name="Sarai C."/>
            <person name="Schaack S."/>
            <person name="Shirato S."/>
            <person name="Slamovits C.H."/>
            <person name="Spencer D.F."/>
            <person name="Suzuki S."/>
            <person name="Worden A.Z."/>
            <person name="Zauner S."/>
            <person name="Barry K."/>
            <person name="Bell C."/>
            <person name="Bharti A.K."/>
            <person name="Crow J.A."/>
            <person name="Grimwood J."/>
            <person name="Kramer R."/>
            <person name="Lindquist E."/>
            <person name="Lucas S."/>
            <person name="Salamov A."/>
            <person name="McFadden G.I."/>
            <person name="Lane C.E."/>
            <person name="Keeling P.J."/>
            <person name="Gray M.W."/>
            <person name="Grigoriev I.V."/>
            <person name="Archibald J.M."/>
        </authorList>
    </citation>
    <scope>NUCLEOTIDE SEQUENCE</scope>
    <source>
        <strain evidence="2 4">CCMP2712</strain>
    </source>
</reference>
<dbReference type="AlphaFoldDB" id="L1ICL8"/>
<reference evidence="4" key="2">
    <citation type="submission" date="2012-11" db="EMBL/GenBank/DDBJ databases">
        <authorList>
            <person name="Kuo A."/>
            <person name="Curtis B.A."/>
            <person name="Tanifuji G."/>
            <person name="Burki F."/>
            <person name="Gruber A."/>
            <person name="Irimia M."/>
            <person name="Maruyama S."/>
            <person name="Arias M.C."/>
            <person name="Ball S.G."/>
            <person name="Gile G.H."/>
            <person name="Hirakawa Y."/>
            <person name="Hopkins J.F."/>
            <person name="Rensing S.A."/>
            <person name="Schmutz J."/>
            <person name="Symeonidi A."/>
            <person name="Elias M."/>
            <person name="Eveleigh R.J."/>
            <person name="Herman E.K."/>
            <person name="Klute M.J."/>
            <person name="Nakayama T."/>
            <person name="Obornik M."/>
            <person name="Reyes-Prieto A."/>
            <person name="Armbrust E.V."/>
            <person name="Aves S.J."/>
            <person name="Beiko R.G."/>
            <person name="Coutinho P."/>
            <person name="Dacks J.B."/>
            <person name="Durnford D.G."/>
            <person name="Fast N.M."/>
            <person name="Green B.R."/>
            <person name="Grisdale C."/>
            <person name="Hempe F."/>
            <person name="Henrissat B."/>
            <person name="Hoppner M.P."/>
            <person name="Ishida K.-I."/>
            <person name="Kim E."/>
            <person name="Koreny L."/>
            <person name="Kroth P.G."/>
            <person name="Liu Y."/>
            <person name="Malik S.-B."/>
            <person name="Maier U.G."/>
            <person name="McRose D."/>
            <person name="Mock T."/>
            <person name="Neilson J.A."/>
            <person name="Onodera N.T."/>
            <person name="Poole A.M."/>
            <person name="Pritham E.J."/>
            <person name="Richards T.A."/>
            <person name="Rocap G."/>
            <person name="Roy S.W."/>
            <person name="Sarai C."/>
            <person name="Schaack S."/>
            <person name="Shirato S."/>
            <person name="Slamovits C.H."/>
            <person name="Spencer D.F."/>
            <person name="Suzuki S."/>
            <person name="Worden A.Z."/>
            <person name="Zauner S."/>
            <person name="Barry K."/>
            <person name="Bell C."/>
            <person name="Bharti A.K."/>
            <person name="Crow J.A."/>
            <person name="Grimwood J."/>
            <person name="Kramer R."/>
            <person name="Lindquist E."/>
            <person name="Lucas S."/>
            <person name="Salamov A."/>
            <person name="McFadden G.I."/>
            <person name="Lane C.E."/>
            <person name="Keeling P.J."/>
            <person name="Gray M.W."/>
            <person name="Grigoriev I.V."/>
            <person name="Archibald J.M."/>
        </authorList>
    </citation>
    <scope>NUCLEOTIDE SEQUENCE</scope>
    <source>
        <strain evidence="4">CCMP2712</strain>
    </source>
</reference>
<name>L1ICL8_GUITC</name>
<feature type="compositionally biased region" description="Low complexity" evidence="1">
    <location>
        <begin position="137"/>
        <end position="151"/>
    </location>
</feature>
<dbReference type="PaxDb" id="55529-EKX33978"/>
<feature type="compositionally biased region" description="Basic and acidic residues" evidence="1">
    <location>
        <begin position="1"/>
        <end position="10"/>
    </location>
</feature>
<evidence type="ECO:0000313" key="2">
    <source>
        <dbReference type="EMBL" id="EKX33978.1"/>
    </source>
</evidence>
<feature type="region of interest" description="Disordered" evidence="1">
    <location>
        <begin position="121"/>
        <end position="181"/>
    </location>
</feature>
<feature type="region of interest" description="Disordered" evidence="1">
    <location>
        <begin position="1"/>
        <end position="20"/>
    </location>
</feature>
<sequence length="181" mass="19615">MDGGKEDSKSRLLSCDTMQGHDDTSQLTVIEEVQHKIFSSNSSAVEDVANPEVERLGRMMIPHLLEILRYDATSVAGQEEGNAEKEESESERERENEVSVSLVVSYSQSSAMPSILKVSLLQHKGPNQGKDGHSQTLLSSSLPSALAPAPLQSGGKDYHPSPRSPRSPQSAHLSPSRQRPG</sequence>
<feature type="region of interest" description="Disordered" evidence="1">
    <location>
        <begin position="74"/>
        <end position="101"/>
    </location>
</feature>
<proteinExistence type="predicted"/>
<dbReference type="GeneID" id="17290721"/>
<dbReference type="Proteomes" id="UP000011087">
    <property type="component" value="Unassembled WGS sequence"/>
</dbReference>
<evidence type="ECO:0000256" key="1">
    <source>
        <dbReference type="SAM" id="MobiDB-lite"/>
    </source>
</evidence>
<gene>
    <name evidence="2" type="ORF">GUITHDRAFT_166331</name>
</gene>
<feature type="non-terminal residue" evidence="2">
    <location>
        <position position="181"/>
    </location>
</feature>
<accession>L1ICL8</accession>
<reference evidence="3" key="3">
    <citation type="submission" date="2015-06" db="UniProtKB">
        <authorList>
            <consortium name="EnsemblProtists"/>
        </authorList>
    </citation>
    <scope>IDENTIFICATION</scope>
</reference>
<evidence type="ECO:0000313" key="3">
    <source>
        <dbReference type="EnsemblProtists" id="EKX33978"/>
    </source>
</evidence>
<evidence type="ECO:0000313" key="4">
    <source>
        <dbReference type="Proteomes" id="UP000011087"/>
    </source>
</evidence>
<dbReference type="EnsemblProtists" id="EKX33978">
    <property type="protein sequence ID" value="EKX33978"/>
    <property type="gene ID" value="GUITHDRAFT_166331"/>
</dbReference>
<dbReference type="RefSeq" id="XP_005820958.1">
    <property type="nucleotide sequence ID" value="XM_005820901.1"/>
</dbReference>
<keyword evidence="4" id="KW-1185">Reference proteome</keyword>
<dbReference type="HOGENOM" id="CLU_1492865_0_0_1"/>
<feature type="compositionally biased region" description="Polar residues" evidence="1">
    <location>
        <begin position="171"/>
        <end position="181"/>
    </location>
</feature>
<protein>
    <submittedName>
        <fullName evidence="2 3">Uncharacterized protein</fullName>
    </submittedName>
</protein>
<dbReference type="EMBL" id="JH993123">
    <property type="protein sequence ID" value="EKX33978.1"/>
    <property type="molecule type" value="Genomic_DNA"/>
</dbReference>
<dbReference type="KEGG" id="gtt:GUITHDRAFT_166331"/>
<organism evidence="2">
    <name type="scientific">Guillardia theta (strain CCMP2712)</name>
    <name type="common">Cryptophyte</name>
    <dbReference type="NCBI Taxonomy" id="905079"/>
    <lineage>
        <taxon>Eukaryota</taxon>
        <taxon>Cryptophyceae</taxon>
        <taxon>Pyrenomonadales</taxon>
        <taxon>Geminigeraceae</taxon>
        <taxon>Guillardia</taxon>
    </lineage>
</organism>